<gene>
    <name evidence="1" type="ORF">DFH05DRAFT_1525301</name>
</gene>
<protein>
    <submittedName>
        <fullName evidence="1">Uncharacterized protein</fullName>
    </submittedName>
</protein>
<sequence>MPPLGVNETLRKEQYPPLFREILLELLAIFRGEQRCRNEGGIEQVPKFISQVVDYAYGRAPFTLDSSHNIRSLDPLKYWTKLQKDSGAKYLSNVGIKVFSITPSEICDERQASRLGWLDNARRASITPENLINSAKMYECFAFGLDEKPSAHKARHRHFMTLNSENVDPTSLNKATLEDSWFNNPDPYDISEVDRADETEAEALLDMSTVRSSTRFAISQYIQLSDPSLIKILRNENLNEETVALDDGAMQLDTQPGDWDAISYL</sequence>
<dbReference type="AlphaFoldDB" id="A0A9W8P0A4"/>
<evidence type="ECO:0000313" key="1">
    <source>
        <dbReference type="EMBL" id="KAJ3744280.1"/>
    </source>
</evidence>
<accession>A0A9W8P0A4</accession>
<proteinExistence type="predicted"/>
<name>A0A9W8P0A4_9AGAR</name>
<dbReference type="EMBL" id="JANVFU010000007">
    <property type="protein sequence ID" value="KAJ3744280.1"/>
    <property type="molecule type" value="Genomic_DNA"/>
</dbReference>
<comment type="caution">
    <text evidence="1">The sequence shown here is derived from an EMBL/GenBank/DDBJ whole genome shotgun (WGS) entry which is preliminary data.</text>
</comment>
<keyword evidence="2" id="KW-1185">Reference proteome</keyword>
<reference evidence="1 2" key="1">
    <citation type="journal article" date="2023" name="Proc. Natl. Acad. Sci. U.S.A.">
        <title>A global phylogenomic analysis of the shiitake genus Lentinula.</title>
        <authorList>
            <person name="Sierra-Patev S."/>
            <person name="Min B."/>
            <person name="Naranjo-Ortiz M."/>
            <person name="Looney B."/>
            <person name="Konkel Z."/>
            <person name="Slot J.C."/>
            <person name="Sakamoto Y."/>
            <person name="Steenwyk J.L."/>
            <person name="Rokas A."/>
            <person name="Carro J."/>
            <person name="Camarero S."/>
            <person name="Ferreira P."/>
            <person name="Molpeceres G."/>
            <person name="Ruiz-Duenas F.J."/>
            <person name="Serrano A."/>
            <person name="Henrissat B."/>
            <person name="Drula E."/>
            <person name="Hughes K.W."/>
            <person name="Mata J.L."/>
            <person name="Ishikawa N.K."/>
            <person name="Vargas-Isla R."/>
            <person name="Ushijima S."/>
            <person name="Smith C.A."/>
            <person name="Donoghue J."/>
            <person name="Ahrendt S."/>
            <person name="Andreopoulos W."/>
            <person name="He G."/>
            <person name="LaButti K."/>
            <person name="Lipzen A."/>
            <person name="Ng V."/>
            <person name="Riley R."/>
            <person name="Sandor L."/>
            <person name="Barry K."/>
            <person name="Martinez A.T."/>
            <person name="Xiao Y."/>
            <person name="Gibbons J.G."/>
            <person name="Terashima K."/>
            <person name="Grigoriev I.V."/>
            <person name="Hibbett D."/>
        </authorList>
    </citation>
    <scope>NUCLEOTIDE SEQUENCE [LARGE SCALE GENOMIC DNA]</scope>
    <source>
        <strain evidence="1 2">TFB7810</strain>
    </source>
</reference>
<organism evidence="1 2">
    <name type="scientific">Lentinula detonsa</name>
    <dbReference type="NCBI Taxonomy" id="2804962"/>
    <lineage>
        <taxon>Eukaryota</taxon>
        <taxon>Fungi</taxon>
        <taxon>Dikarya</taxon>
        <taxon>Basidiomycota</taxon>
        <taxon>Agaricomycotina</taxon>
        <taxon>Agaricomycetes</taxon>
        <taxon>Agaricomycetidae</taxon>
        <taxon>Agaricales</taxon>
        <taxon>Marasmiineae</taxon>
        <taxon>Omphalotaceae</taxon>
        <taxon>Lentinula</taxon>
    </lineage>
</organism>
<evidence type="ECO:0000313" key="2">
    <source>
        <dbReference type="Proteomes" id="UP001142393"/>
    </source>
</evidence>
<dbReference type="Proteomes" id="UP001142393">
    <property type="component" value="Unassembled WGS sequence"/>
</dbReference>